<dbReference type="InterPro" id="IPR036291">
    <property type="entry name" value="NAD(P)-bd_dom_sf"/>
</dbReference>
<comment type="similarity">
    <text evidence="1">Belongs to the zinc-containing alcohol dehydrogenase family.</text>
</comment>
<reference evidence="7" key="2">
    <citation type="submission" date="2020-04" db="EMBL/GenBank/DDBJ databases">
        <authorList>
            <consortium name="NCBI Genome Project"/>
        </authorList>
    </citation>
    <scope>NUCLEOTIDE SEQUENCE</scope>
    <source>
        <strain evidence="7">CBS 304.34</strain>
    </source>
</reference>
<dbReference type="PANTHER" id="PTHR45348">
    <property type="entry name" value="HYPOTHETICAL OXIDOREDUCTASE (EUROFUNG)"/>
    <property type="match status" value="1"/>
</dbReference>
<evidence type="ECO:0000256" key="1">
    <source>
        <dbReference type="ARBA" id="ARBA00008072"/>
    </source>
</evidence>
<dbReference type="SUPFAM" id="SSF50129">
    <property type="entry name" value="GroES-like"/>
    <property type="match status" value="1"/>
</dbReference>
<dbReference type="Pfam" id="PF00107">
    <property type="entry name" value="ADH_zinc_N"/>
    <property type="match status" value="1"/>
</dbReference>
<feature type="domain" description="Enoyl reductase (ER)" evidence="4">
    <location>
        <begin position="11"/>
        <end position="336"/>
    </location>
</feature>
<dbReference type="SMART" id="SM00829">
    <property type="entry name" value="PKS_ER"/>
    <property type="match status" value="1"/>
</dbReference>
<dbReference type="CDD" id="cd08249">
    <property type="entry name" value="enoyl_reductase_like"/>
    <property type="match status" value="1"/>
</dbReference>
<dbReference type="EMBL" id="MU003701">
    <property type="protein sequence ID" value="KAF2809789.1"/>
    <property type="molecule type" value="Genomic_DNA"/>
</dbReference>
<keyword evidence="3" id="KW-0560">Oxidoreductase</keyword>
<dbReference type="InterPro" id="IPR013154">
    <property type="entry name" value="ADH-like_N"/>
</dbReference>
<dbReference type="SUPFAM" id="SSF51735">
    <property type="entry name" value="NAD(P)-binding Rossmann-fold domains"/>
    <property type="match status" value="1"/>
</dbReference>
<protein>
    <submittedName>
        <fullName evidence="5 7">Zinc-binding oxidoreductase CipB</fullName>
    </submittedName>
</protein>
<reference evidence="7" key="3">
    <citation type="submission" date="2025-04" db="UniProtKB">
        <authorList>
            <consortium name="RefSeq"/>
        </authorList>
    </citation>
    <scope>IDENTIFICATION</scope>
    <source>
        <strain evidence="7">CBS 304.34</strain>
    </source>
</reference>
<dbReference type="InterPro" id="IPR020843">
    <property type="entry name" value="ER"/>
</dbReference>
<sequence length="338" mass="35253">MVSNTAAWITALSTPFEVKPAILGTPGENQILIKNHAIAINPIDGKIQYTALYPLTFPTILGEDVAGEVVATGPSVTRFKKGDRVAGFAVGASTKREQEMAFQSHTILQTNMASPIPDNIPFANAVVLGLGLSTAADALFNPEFLALQLPTAPAQKATGKTLLVWGGASSVGSNAIQLAVAAGYEVITTASPKNFEYVKRLGAGSAFDYNSPTVITDLVDAFRGRSSVGAFDAIGAVAWAPTLEVVRNTDGVKVVATVAWGFPDPPGGIVMKKVFAPSCKDNHVGKAVWEDFLPAALEAGSFVPAPEPLVAGRGLESLQGAVDMVRRGVSARKVVVLL</sequence>
<evidence type="ECO:0000313" key="5">
    <source>
        <dbReference type="EMBL" id="KAF2809789.1"/>
    </source>
</evidence>
<evidence type="ECO:0000256" key="2">
    <source>
        <dbReference type="ARBA" id="ARBA00011245"/>
    </source>
</evidence>
<reference evidence="5 7" key="1">
    <citation type="journal article" date="2020" name="Stud. Mycol.">
        <title>101 Dothideomycetes genomes: a test case for predicting lifestyles and emergence of pathogens.</title>
        <authorList>
            <person name="Haridas S."/>
            <person name="Albert R."/>
            <person name="Binder M."/>
            <person name="Bloem J."/>
            <person name="Labutti K."/>
            <person name="Salamov A."/>
            <person name="Andreopoulos B."/>
            <person name="Baker S."/>
            <person name="Barry K."/>
            <person name="Bills G."/>
            <person name="Bluhm B."/>
            <person name="Cannon C."/>
            <person name="Castanera R."/>
            <person name="Culley D."/>
            <person name="Daum C."/>
            <person name="Ezra D."/>
            <person name="Gonzalez J."/>
            <person name="Henrissat B."/>
            <person name="Kuo A."/>
            <person name="Liang C."/>
            <person name="Lipzen A."/>
            <person name="Lutzoni F."/>
            <person name="Magnuson J."/>
            <person name="Mondo S."/>
            <person name="Nolan M."/>
            <person name="Ohm R."/>
            <person name="Pangilinan J."/>
            <person name="Park H.-J."/>
            <person name="Ramirez L."/>
            <person name="Alfaro M."/>
            <person name="Sun H."/>
            <person name="Tritt A."/>
            <person name="Yoshinaga Y."/>
            <person name="Zwiers L.-H."/>
            <person name="Turgeon B."/>
            <person name="Goodwin S."/>
            <person name="Spatafora J."/>
            <person name="Crous P."/>
            <person name="Grigoriev I."/>
        </authorList>
    </citation>
    <scope>NUCLEOTIDE SEQUENCE</scope>
    <source>
        <strain evidence="5 7">CBS 304.34</strain>
    </source>
</reference>
<proteinExistence type="inferred from homology"/>
<evidence type="ECO:0000256" key="3">
    <source>
        <dbReference type="ARBA" id="ARBA00023002"/>
    </source>
</evidence>
<dbReference type="RefSeq" id="XP_033576753.1">
    <property type="nucleotide sequence ID" value="XM_033715578.1"/>
</dbReference>
<gene>
    <name evidence="5 7" type="ORF">BDZ99DRAFT_388522</name>
</gene>
<dbReference type="InterPro" id="IPR011032">
    <property type="entry name" value="GroES-like_sf"/>
</dbReference>
<dbReference type="OrthoDB" id="10257049at2759"/>
<evidence type="ECO:0000259" key="4">
    <source>
        <dbReference type="SMART" id="SM00829"/>
    </source>
</evidence>
<comment type="subunit">
    <text evidence="2">Monomer.</text>
</comment>
<accession>A0A6A6YMK4</accession>
<dbReference type="GO" id="GO:0016651">
    <property type="term" value="F:oxidoreductase activity, acting on NAD(P)H"/>
    <property type="evidence" value="ECO:0007669"/>
    <property type="project" value="InterPro"/>
</dbReference>
<dbReference type="Pfam" id="PF08240">
    <property type="entry name" value="ADH_N"/>
    <property type="match status" value="1"/>
</dbReference>
<organism evidence="5">
    <name type="scientific">Mytilinidion resinicola</name>
    <dbReference type="NCBI Taxonomy" id="574789"/>
    <lineage>
        <taxon>Eukaryota</taxon>
        <taxon>Fungi</taxon>
        <taxon>Dikarya</taxon>
        <taxon>Ascomycota</taxon>
        <taxon>Pezizomycotina</taxon>
        <taxon>Dothideomycetes</taxon>
        <taxon>Pleosporomycetidae</taxon>
        <taxon>Mytilinidiales</taxon>
        <taxon>Mytilinidiaceae</taxon>
        <taxon>Mytilinidion</taxon>
    </lineage>
</organism>
<dbReference type="Gene3D" id="3.90.180.10">
    <property type="entry name" value="Medium-chain alcohol dehydrogenases, catalytic domain"/>
    <property type="match status" value="1"/>
</dbReference>
<dbReference type="InterPro" id="IPR013149">
    <property type="entry name" value="ADH-like_C"/>
</dbReference>
<keyword evidence="6" id="KW-1185">Reference proteome</keyword>
<dbReference type="AlphaFoldDB" id="A0A6A6YMK4"/>
<dbReference type="Proteomes" id="UP000504636">
    <property type="component" value="Unplaced"/>
</dbReference>
<evidence type="ECO:0000313" key="6">
    <source>
        <dbReference type="Proteomes" id="UP000504636"/>
    </source>
</evidence>
<dbReference type="GeneID" id="54456471"/>
<name>A0A6A6YMK4_9PEZI</name>
<dbReference type="PANTHER" id="PTHR45348:SF2">
    <property type="entry name" value="ZINC-TYPE ALCOHOL DEHYDROGENASE-LIKE PROTEIN C2E1P3.01"/>
    <property type="match status" value="1"/>
</dbReference>
<dbReference type="Gene3D" id="3.40.50.720">
    <property type="entry name" value="NAD(P)-binding Rossmann-like Domain"/>
    <property type="match status" value="1"/>
</dbReference>
<dbReference type="InterPro" id="IPR047122">
    <property type="entry name" value="Trans-enoyl_RdTase-like"/>
</dbReference>
<evidence type="ECO:0000313" key="7">
    <source>
        <dbReference type="RefSeq" id="XP_033576753.1"/>
    </source>
</evidence>